<dbReference type="EMBL" id="GIFC01000438">
    <property type="protein sequence ID" value="MXU82521.1"/>
    <property type="molecule type" value="Transcribed_RNA"/>
</dbReference>
<reference evidence="2" key="1">
    <citation type="submission" date="2019-12" db="EMBL/GenBank/DDBJ databases">
        <title>An insight into the sialome of adult female Ixodes ricinus ticks feeding for 6 days.</title>
        <authorList>
            <person name="Perner J."/>
            <person name="Ribeiro J.M.C."/>
        </authorList>
    </citation>
    <scope>NUCLEOTIDE SEQUENCE</scope>
    <source>
        <strain evidence="2">Semi-engorged</strain>
        <tissue evidence="2">Salivary glands</tissue>
    </source>
</reference>
<name>A0A6B0TXA5_IXORI</name>
<proteinExistence type="predicted"/>
<dbReference type="AlphaFoldDB" id="A0A6B0TXA5"/>
<evidence type="ECO:0000256" key="1">
    <source>
        <dbReference type="SAM" id="Phobius"/>
    </source>
</evidence>
<evidence type="ECO:0000313" key="2">
    <source>
        <dbReference type="EMBL" id="MXU82521.1"/>
    </source>
</evidence>
<accession>A0A6B0TXA5</accession>
<sequence>MPKQHCWNLRFMFVRLHCLGWNMFTFSFIVKMSPPTSKSLVYQILCSLMARAVAESAQVQDLYVLKHVD</sequence>
<organism evidence="2">
    <name type="scientific">Ixodes ricinus</name>
    <name type="common">Common tick</name>
    <name type="synonym">Acarus ricinus</name>
    <dbReference type="NCBI Taxonomy" id="34613"/>
    <lineage>
        <taxon>Eukaryota</taxon>
        <taxon>Metazoa</taxon>
        <taxon>Ecdysozoa</taxon>
        <taxon>Arthropoda</taxon>
        <taxon>Chelicerata</taxon>
        <taxon>Arachnida</taxon>
        <taxon>Acari</taxon>
        <taxon>Parasitiformes</taxon>
        <taxon>Ixodida</taxon>
        <taxon>Ixodoidea</taxon>
        <taxon>Ixodidae</taxon>
        <taxon>Ixodinae</taxon>
        <taxon>Ixodes</taxon>
    </lineage>
</organism>
<feature type="transmembrane region" description="Helical" evidence="1">
    <location>
        <begin position="12"/>
        <end position="30"/>
    </location>
</feature>
<protein>
    <submittedName>
        <fullName evidence="2">Putative secreted protein</fullName>
    </submittedName>
</protein>
<keyword evidence="1" id="KW-0472">Membrane</keyword>
<keyword evidence="1" id="KW-1133">Transmembrane helix</keyword>
<keyword evidence="1" id="KW-0812">Transmembrane</keyword>